<feature type="domain" description="Endoplasmic reticulum vesicle transporter N-terminal" evidence="6">
    <location>
        <begin position="13"/>
        <end position="96"/>
    </location>
</feature>
<dbReference type="InterPro" id="IPR039542">
    <property type="entry name" value="Erv_N"/>
</dbReference>
<dbReference type="PANTHER" id="PTHR10984:SF30">
    <property type="entry name" value="ENDOPLASMIC RETICULUM-GOLGI INTERMEDIATE COMPARTMENT PROTEIN 2"/>
    <property type="match status" value="1"/>
</dbReference>
<evidence type="ECO:0000259" key="6">
    <source>
        <dbReference type="Pfam" id="PF13850"/>
    </source>
</evidence>
<keyword evidence="8" id="KW-1185">Reference proteome</keyword>
<keyword evidence="4" id="KW-0472">Membrane</keyword>
<keyword evidence="2" id="KW-0812">Transmembrane</keyword>
<evidence type="ECO:0000256" key="1">
    <source>
        <dbReference type="ARBA" id="ARBA00004370"/>
    </source>
</evidence>
<dbReference type="GO" id="GO:0016020">
    <property type="term" value="C:membrane"/>
    <property type="evidence" value="ECO:0007669"/>
    <property type="project" value="UniProtKB-SubCell"/>
</dbReference>
<protein>
    <submittedName>
        <fullName evidence="7">Uncharacterized protein</fullName>
    </submittedName>
</protein>
<dbReference type="Proteomes" id="UP000716291">
    <property type="component" value="Unassembled WGS sequence"/>
</dbReference>
<gene>
    <name evidence="7" type="ORF">G6F64_002170</name>
</gene>
<dbReference type="GO" id="GO:0006888">
    <property type="term" value="P:endoplasmic reticulum to Golgi vesicle-mediated transport"/>
    <property type="evidence" value="ECO:0007669"/>
    <property type="project" value="TreeGrafter"/>
</dbReference>
<keyword evidence="3" id="KW-1133">Transmembrane helix</keyword>
<dbReference type="Pfam" id="PF13850">
    <property type="entry name" value="ERGIC_N"/>
    <property type="match status" value="1"/>
</dbReference>
<dbReference type="OrthoDB" id="5541786at2759"/>
<evidence type="ECO:0000313" key="8">
    <source>
        <dbReference type="Proteomes" id="UP000716291"/>
    </source>
</evidence>
<comment type="caution">
    <text evidence="7">The sequence shown here is derived from an EMBL/GenBank/DDBJ whole genome shotgun (WGS) entry which is preliminary data.</text>
</comment>
<evidence type="ECO:0000256" key="4">
    <source>
        <dbReference type="ARBA" id="ARBA00023136"/>
    </source>
</evidence>
<proteinExistence type="predicted"/>
<reference evidence="7" key="1">
    <citation type="journal article" date="2020" name="Microb. Genom.">
        <title>Genetic diversity of clinical and environmental Mucorales isolates obtained from an investigation of mucormycosis cases among solid organ transplant recipients.</title>
        <authorList>
            <person name="Nguyen M.H."/>
            <person name="Kaul D."/>
            <person name="Muto C."/>
            <person name="Cheng S.J."/>
            <person name="Richter R.A."/>
            <person name="Bruno V.M."/>
            <person name="Liu G."/>
            <person name="Beyhan S."/>
            <person name="Sundermann A.J."/>
            <person name="Mounaud S."/>
            <person name="Pasculle A.W."/>
            <person name="Nierman W.C."/>
            <person name="Driscoll E."/>
            <person name="Cumbie R."/>
            <person name="Clancy C.J."/>
            <person name="Dupont C.L."/>
        </authorList>
    </citation>
    <scope>NUCLEOTIDE SEQUENCE</scope>
    <source>
        <strain evidence="7">GL11</strain>
    </source>
</reference>
<dbReference type="InterPro" id="IPR012936">
    <property type="entry name" value="Erv_C"/>
</dbReference>
<dbReference type="GO" id="GO:0006890">
    <property type="term" value="P:retrograde vesicle-mediated transport, Golgi to endoplasmic reticulum"/>
    <property type="evidence" value="ECO:0007669"/>
    <property type="project" value="TreeGrafter"/>
</dbReference>
<organism evidence="7 8">
    <name type="scientific">Rhizopus oryzae</name>
    <name type="common">Mucormycosis agent</name>
    <name type="synonym">Rhizopus arrhizus var. delemar</name>
    <dbReference type="NCBI Taxonomy" id="64495"/>
    <lineage>
        <taxon>Eukaryota</taxon>
        <taxon>Fungi</taxon>
        <taxon>Fungi incertae sedis</taxon>
        <taxon>Mucoromycota</taxon>
        <taxon>Mucoromycotina</taxon>
        <taxon>Mucoromycetes</taxon>
        <taxon>Mucorales</taxon>
        <taxon>Mucorineae</taxon>
        <taxon>Rhizopodaceae</taxon>
        <taxon>Rhizopus</taxon>
    </lineage>
</organism>
<dbReference type="Pfam" id="PF07970">
    <property type="entry name" value="COPIIcoated_ERV"/>
    <property type="match status" value="1"/>
</dbReference>
<evidence type="ECO:0000313" key="7">
    <source>
        <dbReference type="EMBL" id="KAG1313553.1"/>
    </source>
</evidence>
<feature type="domain" description="Endoplasmic reticulum vesicle transporter C-terminal" evidence="5">
    <location>
        <begin position="137"/>
        <end position="301"/>
    </location>
</feature>
<dbReference type="AlphaFoldDB" id="A0A9P6XGU5"/>
<accession>A0A9P6XGU5</accession>
<dbReference type="GO" id="GO:0005783">
    <property type="term" value="C:endoplasmic reticulum"/>
    <property type="evidence" value="ECO:0007669"/>
    <property type="project" value="TreeGrafter"/>
</dbReference>
<evidence type="ECO:0000256" key="2">
    <source>
        <dbReference type="ARBA" id="ARBA00022692"/>
    </source>
</evidence>
<name>A0A9P6XGU5_RHIOR</name>
<dbReference type="GO" id="GO:0030134">
    <property type="term" value="C:COPII-coated ER to Golgi transport vesicle"/>
    <property type="evidence" value="ECO:0007669"/>
    <property type="project" value="TreeGrafter"/>
</dbReference>
<evidence type="ECO:0000259" key="5">
    <source>
        <dbReference type="Pfam" id="PF07970"/>
    </source>
</evidence>
<dbReference type="InterPro" id="IPR045888">
    <property type="entry name" value="Erv"/>
</dbReference>
<evidence type="ECO:0000256" key="3">
    <source>
        <dbReference type="ARBA" id="ARBA00022989"/>
    </source>
</evidence>
<dbReference type="EMBL" id="JAANQT010000184">
    <property type="protein sequence ID" value="KAG1313553.1"/>
    <property type="molecule type" value="Genomic_DNA"/>
</dbReference>
<comment type="subcellular location">
    <subcellularLocation>
        <location evidence="1">Membrane</location>
    </subcellularLocation>
</comment>
<dbReference type="PANTHER" id="PTHR10984">
    <property type="entry name" value="ENDOPLASMIC RETICULUM-GOLGI INTERMEDIATE COMPARTMENT PROTEIN"/>
    <property type="match status" value="1"/>
</dbReference>
<sequence>MSKFGKWAEKAAAIDVFPKVEDDNQQRSERGGLLTLIVTFCLVLLTFNELSEYRKIHTNYRFLVDSTIDTKMQFNIDATIAMPYLLIHVVDATGQRTELTNELKRIPAEFSIGSATKYQAIEDPKYINEIIRAANGKSYDHQIARDMGACRIFGSLKVNKVSSNLHITSAGHGYTSRVHTSHEVLNFTHRIDELSFGEFYPNLINPLDNSMEIAETHFEMFQYYLSVVPTTYIDRKGHVLLTNQYAVTDTHRAFYEGQTAPGIFFKYEMEPISVQISEESPQSFLHFVVRLCGILGGSVVTVGTAYKVLNFIIKGGKDDSKLLNLY</sequence>